<gene>
    <name evidence="2" type="ORF">SALB_00983</name>
</gene>
<proteinExistence type="predicted"/>
<dbReference type="Proteomes" id="UP000288351">
    <property type="component" value="Unassembled WGS sequence"/>
</dbReference>
<dbReference type="EMBL" id="BHXC01000006">
    <property type="protein sequence ID" value="GCB88313.1"/>
    <property type="molecule type" value="Genomic_DNA"/>
</dbReference>
<name>A0A401QSN2_STRNR</name>
<protein>
    <recommendedName>
        <fullName evidence="1">A-factor biosynthesis hotdog domain-containing protein</fullName>
    </recommendedName>
</protein>
<dbReference type="RefSeq" id="WP_016576432.1">
    <property type="nucleotide sequence ID" value="NZ_BHXC01000006.1"/>
</dbReference>
<organism evidence="2 3">
    <name type="scientific">Streptomyces noursei</name>
    <name type="common">Streptomyces albulus</name>
    <dbReference type="NCBI Taxonomy" id="1971"/>
    <lineage>
        <taxon>Bacteria</taxon>
        <taxon>Bacillati</taxon>
        <taxon>Actinomycetota</taxon>
        <taxon>Actinomycetes</taxon>
        <taxon>Kitasatosporales</taxon>
        <taxon>Streptomycetaceae</taxon>
        <taxon>Streptomyces</taxon>
    </lineage>
</organism>
<dbReference type="Pfam" id="PF03756">
    <property type="entry name" value="AfsA"/>
    <property type="match status" value="2"/>
</dbReference>
<feature type="domain" description="A-factor biosynthesis hotdog" evidence="1">
    <location>
        <begin position="15"/>
        <end position="113"/>
    </location>
</feature>
<dbReference type="InterPro" id="IPR005509">
    <property type="entry name" value="AfsA_hotdog_dom"/>
</dbReference>
<comment type="caution">
    <text evidence="2">The sequence shown here is derived from an EMBL/GenBank/DDBJ whole genome shotgun (WGS) entry which is preliminary data.</text>
</comment>
<evidence type="ECO:0000259" key="1">
    <source>
        <dbReference type="Pfam" id="PF03756"/>
    </source>
</evidence>
<evidence type="ECO:0000313" key="3">
    <source>
        <dbReference type="Proteomes" id="UP000288351"/>
    </source>
</evidence>
<reference evidence="2 3" key="1">
    <citation type="journal article" date="2019" name="Microbiol. Resour. Announc.">
        <title>Draft Genome Sequence of the Most Traditional epsilon-Poly-l-Lysine Producer, Streptomyces albulus NBRC14147.</title>
        <authorList>
            <person name="Yamanaka K."/>
            <person name="Hamano Y."/>
        </authorList>
    </citation>
    <scope>NUCLEOTIDE SEQUENCE [LARGE SCALE GENOMIC DNA]</scope>
    <source>
        <strain evidence="2 3">NBRC 14147</strain>
    </source>
</reference>
<sequence>MSTDTVNPAHDTARGPISETAKISTDDTHTFFFDHPLDHIPGMLLVDTALHRAEQAAGRHATGPLRVQDLDLTFNGLCEHGSEALVHLRENQPGSRTFNLDVRQDGTSVCTGSLRLEPAPRRELFVEPPGQAPGHDRPRRASAELVHKRSLDNILIGPLRQTGEHSYTTVMIAPPADRWPDVHPTTVLVEAIRQTATLTSHTAWDIPTDWQYILMSIHLTLTGTATWPAAPELICHVSPLKGRARGGIDIAVQVDGTQVGHMHLKARAVPPAAYQRMREASAKTAEATA</sequence>
<feature type="domain" description="A-factor biosynthesis hotdog" evidence="1">
    <location>
        <begin position="145"/>
        <end position="267"/>
    </location>
</feature>
<dbReference type="AlphaFoldDB" id="A0A401QSN2"/>
<accession>A0A401QSN2</accession>
<evidence type="ECO:0000313" key="2">
    <source>
        <dbReference type="EMBL" id="GCB88313.1"/>
    </source>
</evidence>